<sequence length="202" mass="22654">MTQVSVLAADPAAPVSAAEATHQAQRNIALLNLDDTIDDPRYEFLEALRSGLPHRAMLNRLKKASDKINAAAMPRSACRSGCSHCCHISVLISQSEADAIGTSIGRKPRKLKERLPGVKVRDKWFKVPCTFLKKGRCSIYSERPLACRLMFNMSDTPYFCNTAIPPEESHVTMLDMRKLEEGYAKVFLKQDWGDVRDFFPPK</sequence>
<reference evidence="1" key="1">
    <citation type="submission" date="2020-12" db="EMBL/GenBank/DDBJ databases">
        <title>Enhanced detection system for hospital associated transmission using whole genome sequencing surveillance.</title>
        <authorList>
            <person name="Harrison L.H."/>
            <person name="Van Tyne D."/>
            <person name="Marsh J.W."/>
            <person name="Griffith M.P."/>
            <person name="Snyder D.J."/>
            <person name="Cooper V.S."/>
            <person name="Mustapha M."/>
        </authorList>
    </citation>
    <scope>NUCLEOTIDE SEQUENCE</scope>
    <source>
        <strain evidence="1">PSB00042</strain>
    </source>
</reference>
<dbReference type="Proteomes" id="UP000637061">
    <property type="component" value="Unassembled WGS sequence"/>
</dbReference>
<accession>A0A8I1E9N8</accession>
<dbReference type="EMBL" id="JAEHTE010000001">
    <property type="protein sequence ID" value="MBI6882359.1"/>
    <property type="molecule type" value="Genomic_DNA"/>
</dbReference>
<dbReference type="Pfam" id="PF03692">
    <property type="entry name" value="CxxCxxCC"/>
    <property type="match status" value="1"/>
</dbReference>
<organism evidence="1 2">
    <name type="scientific">Pseudomonas putida</name>
    <name type="common">Arthrobacter siderocapsulatus</name>
    <dbReference type="NCBI Taxonomy" id="303"/>
    <lineage>
        <taxon>Bacteria</taxon>
        <taxon>Pseudomonadati</taxon>
        <taxon>Pseudomonadota</taxon>
        <taxon>Gammaproteobacteria</taxon>
        <taxon>Pseudomonadales</taxon>
        <taxon>Pseudomonadaceae</taxon>
        <taxon>Pseudomonas</taxon>
    </lineage>
</organism>
<evidence type="ECO:0000313" key="1">
    <source>
        <dbReference type="EMBL" id="MBI6882359.1"/>
    </source>
</evidence>
<dbReference type="InterPro" id="IPR005358">
    <property type="entry name" value="Puta_zinc/iron-chelating_dom"/>
</dbReference>
<comment type="caution">
    <text evidence="1">The sequence shown here is derived from an EMBL/GenBank/DDBJ whole genome shotgun (WGS) entry which is preliminary data.</text>
</comment>
<name>A0A8I1E9N8_PSEPU</name>
<evidence type="ECO:0000313" key="2">
    <source>
        <dbReference type="Proteomes" id="UP000637061"/>
    </source>
</evidence>
<protein>
    <submittedName>
        <fullName evidence="1">YkgJ family cysteine cluster protein</fullName>
    </submittedName>
</protein>
<proteinExistence type="predicted"/>
<gene>
    <name evidence="1" type="ORF">JEU22_00245</name>
</gene>
<dbReference type="AlphaFoldDB" id="A0A8I1E9N8"/>